<comment type="caution">
    <text evidence="6">The sequence shown here is derived from an EMBL/GenBank/DDBJ whole genome shotgun (WGS) entry which is preliminary data.</text>
</comment>
<evidence type="ECO:0000256" key="4">
    <source>
        <dbReference type="SAM" id="SignalP"/>
    </source>
</evidence>
<organism evidence="6 7">
    <name type="scientific">Microlunatus spumicola</name>
    <dbReference type="NCBI Taxonomy" id="81499"/>
    <lineage>
        <taxon>Bacteria</taxon>
        <taxon>Bacillati</taxon>
        <taxon>Actinomycetota</taxon>
        <taxon>Actinomycetes</taxon>
        <taxon>Propionibacteriales</taxon>
        <taxon>Propionibacteriaceae</taxon>
        <taxon>Microlunatus</taxon>
    </lineage>
</organism>
<feature type="chain" id="PRO_5046689333" description="Fibronectin type-III domain-containing protein" evidence="4">
    <location>
        <begin position="40"/>
        <end position="495"/>
    </location>
</feature>
<keyword evidence="7" id="KW-1185">Reference proteome</keyword>
<dbReference type="Proteomes" id="UP001500767">
    <property type="component" value="Unassembled WGS sequence"/>
</dbReference>
<accession>A0ABP6XGA6</accession>
<dbReference type="EMBL" id="BAAAYR010000002">
    <property type="protein sequence ID" value="GAA3566749.1"/>
    <property type="molecule type" value="Genomic_DNA"/>
</dbReference>
<proteinExistence type="predicted"/>
<dbReference type="InterPro" id="IPR036116">
    <property type="entry name" value="FN3_sf"/>
</dbReference>
<sequence>MSSLHTTWRAGTPRPVLVALLAAVALVAGLLGAAPAAAAADTRAPVISSVVARATSATSAAVSWRTDEASTSQVRYGTTTSYGSSTSRSTTLSLGHNRTFSGLRAGTSYHLQVRAVDAAGNTAASADVVIRTPTATTFNPGNPSGTASVPSGMGLEDVSRPDRVVGTGTAASCTSAAVLAAANAGGVVTFRCGSSPVTITLSQTIKVRNSTAKLVLDGGGLVTLSGGGTKRILYTDTCDTSLGSVSGNCLYAPQGPRVTVQNLTLADGNATSATYVSPGDSGQGSNGGGAIFQLGGRLKVVRSVFVRNVCATNGPDLGGGAIRVLAQHSSTPNDLDASYAARNQDPVAIVQSTFGGTSGQGNRCSNGGAISGLRTPITVVNSRISDNSAVGCCANPAHSGTPGGGSGGAVYTDGTSYDLKISGTTIERNSAKAGGSAIFYVSNDRTGHLSVQSSVSRNNTYAASGYSPSDQHFQNYPGIFFLGSGSPSFTGSTIQ</sequence>
<dbReference type="SMART" id="SM00060">
    <property type="entry name" value="FN3"/>
    <property type="match status" value="1"/>
</dbReference>
<keyword evidence="1" id="KW-0326">Glycosidase</keyword>
<evidence type="ECO:0000259" key="5">
    <source>
        <dbReference type="PROSITE" id="PS50853"/>
    </source>
</evidence>
<reference evidence="7" key="1">
    <citation type="journal article" date="2019" name="Int. J. Syst. Evol. Microbiol.">
        <title>The Global Catalogue of Microorganisms (GCM) 10K type strain sequencing project: providing services to taxonomists for standard genome sequencing and annotation.</title>
        <authorList>
            <consortium name="The Broad Institute Genomics Platform"/>
            <consortium name="The Broad Institute Genome Sequencing Center for Infectious Disease"/>
            <person name="Wu L."/>
            <person name="Ma J."/>
        </authorList>
    </citation>
    <scope>NUCLEOTIDE SEQUENCE [LARGE SCALE GENOMIC DNA]</scope>
    <source>
        <strain evidence="7">JCM 16540</strain>
    </source>
</reference>
<dbReference type="SUPFAM" id="SSF51126">
    <property type="entry name" value="Pectin lyase-like"/>
    <property type="match status" value="1"/>
</dbReference>
<feature type="compositionally biased region" description="Polar residues" evidence="3">
    <location>
        <begin position="134"/>
        <end position="149"/>
    </location>
</feature>
<dbReference type="InterPro" id="IPR011050">
    <property type="entry name" value="Pectin_lyase_fold/virulence"/>
</dbReference>
<dbReference type="Pfam" id="PF00041">
    <property type="entry name" value="fn3"/>
    <property type="match status" value="1"/>
</dbReference>
<feature type="domain" description="Fibronectin type-III" evidence="5">
    <location>
        <begin position="46"/>
        <end position="135"/>
    </location>
</feature>
<evidence type="ECO:0000256" key="3">
    <source>
        <dbReference type="SAM" id="MobiDB-lite"/>
    </source>
</evidence>
<keyword evidence="1" id="KW-0378">Hydrolase</keyword>
<dbReference type="InterPro" id="IPR003961">
    <property type="entry name" value="FN3_dom"/>
</dbReference>
<evidence type="ECO:0000256" key="2">
    <source>
        <dbReference type="ARBA" id="ARBA00023326"/>
    </source>
</evidence>
<keyword evidence="4" id="KW-0732">Signal</keyword>
<feature type="signal peptide" evidence="4">
    <location>
        <begin position="1"/>
        <end position="39"/>
    </location>
</feature>
<dbReference type="Gene3D" id="2.60.40.10">
    <property type="entry name" value="Immunoglobulins"/>
    <property type="match status" value="1"/>
</dbReference>
<protein>
    <recommendedName>
        <fullName evidence="5">Fibronectin type-III domain-containing protein</fullName>
    </recommendedName>
</protein>
<evidence type="ECO:0000256" key="1">
    <source>
        <dbReference type="ARBA" id="ARBA00023295"/>
    </source>
</evidence>
<name>A0ABP6XGA6_9ACTN</name>
<dbReference type="PROSITE" id="PS50853">
    <property type="entry name" value="FN3"/>
    <property type="match status" value="1"/>
</dbReference>
<feature type="region of interest" description="Disordered" evidence="3">
    <location>
        <begin position="134"/>
        <end position="155"/>
    </location>
</feature>
<evidence type="ECO:0000313" key="7">
    <source>
        <dbReference type="Proteomes" id="UP001500767"/>
    </source>
</evidence>
<keyword evidence="2" id="KW-0119">Carbohydrate metabolism</keyword>
<keyword evidence="2" id="KW-0624">Polysaccharide degradation</keyword>
<dbReference type="InterPro" id="IPR013783">
    <property type="entry name" value="Ig-like_fold"/>
</dbReference>
<gene>
    <name evidence="6" type="ORF">GCM10022197_23450</name>
</gene>
<dbReference type="RefSeq" id="WP_204910517.1">
    <property type="nucleotide sequence ID" value="NZ_BAAAYR010000002.1"/>
</dbReference>
<evidence type="ECO:0000313" key="6">
    <source>
        <dbReference type="EMBL" id="GAA3566749.1"/>
    </source>
</evidence>
<dbReference type="CDD" id="cd00063">
    <property type="entry name" value="FN3"/>
    <property type="match status" value="1"/>
</dbReference>
<dbReference type="SUPFAM" id="SSF49265">
    <property type="entry name" value="Fibronectin type III"/>
    <property type="match status" value="1"/>
</dbReference>